<dbReference type="InterPro" id="IPR026360">
    <property type="entry name" value="Xnuc_lig_assoc"/>
</dbReference>
<dbReference type="SUPFAM" id="SSF56281">
    <property type="entry name" value="Metallo-hydrolase/oxidoreductase"/>
    <property type="match status" value="1"/>
</dbReference>
<dbReference type="NCBIfam" id="TIGR04122">
    <property type="entry name" value="Xnuc_lig_assoc"/>
    <property type="match status" value="1"/>
</dbReference>
<dbReference type="InterPro" id="IPR036866">
    <property type="entry name" value="RibonucZ/Hydroxyglut_hydro"/>
</dbReference>
<dbReference type="GO" id="GO:0004521">
    <property type="term" value="F:RNA endonuclease activity"/>
    <property type="evidence" value="ECO:0007669"/>
    <property type="project" value="TreeGrafter"/>
</dbReference>
<dbReference type="GO" id="GO:0004527">
    <property type="term" value="F:exonuclease activity"/>
    <property type="evidence" value="ECO:0007669"/>
    <property type="project" value="UniProtKB-KW"/>
</dbReference>
<sequence>MQPLLVPDDCGLYCAAGDFHIDPWRPVEKAVITHAHGDHARYGSQKYIASPDSLPIMKKRLGESTNIATLPYGETQRINGVTISLHPAGHVLGSAQIRVEHQGEVWVASGDYKLEPDRTCTPFEPIRCHTFITESTFGLPLYHWPDQQDVFRQINSWWSANADEGRPSIVFAYSFGKAQRVLSGLDASIGPIYCHGAVEALNQAYREQNVALPETEYAGRSDVNKNWGRAMILSPPSAQTTTWLKKFGNYASAFASGWMTVRGQRRRRNVEKGFILSDHADWPGLLEAIKATEADCILATHGYRRVLVRYLQEQGWEAGDLDTHYEGEQDDQPDLEPVTAGEADEA</sequence>
<evidence type="ECO:0000313" key="2">
    <source>
        <dbReference type="EMBL" id="ADY61207.1"/>
    </source>
</evidence>
<reference evidence="3" key="1">
    <citation type="submission" date="2011-02" db="EMBL/GenBank/DDBJ databases">
        <title>The complete genome of Planctomyces brasiliensis DSM 5305.</title>
        <authorList>
            <person name="Lucas S."/>
            <person name="Copeland A."/>
            <person name="Lapidus A."/>
            <person name="Bruce D."/>
            <person name="Goodwin L."/>
            <person name="Pitluck S."/>
            <person name="Kyrpides N."/>
            <person name="Mavromatis K."/>
            <person name="Pagani I."/>
            <person name="Ivanova N."/>
            <person name="Ovchinnikova G."/>
            <person name="Lu M."/>
            <person name="Detter J.C."/>
            <person name="Han C."/>
            <person name="Land M."/>
            <person name="Hauser L."/>
            <person name="Markowitz V."/>
            <person name="Cheng J.-F."/>
            <person name="Hugenholtz P."/>
            <person name="Woyke T."/>
            <person name="Wu D."/>
            <person name="Tindall B."/>
            <person name="Pomrenke H.G."/>
            <person name="Brambilla E."/>
            <person name="Klenk H.-P."/>
            <person name="Eisen J.A."/>
        </authorList>
    </citation>
    <scope>NUCLEOTIDE SEQUENCE [LARGE SCALE GENOMIC DNA]</scope>
    <source>
        <strain evidence="3">ATCC 49424 / DSM 5305 / JCM 21570 / NBRC 103401 / IFAM 1448</strain>
    </source>
</reference>
<keyword evidence="2" id="KW-0540">Nuclease</keyword>
<keyword evidence="2" id="KW-0269">Exonuclease</keyword>
<dbReference type="KEGG" id="pbs:Plabr_3610"/>
<feature type="region of interest" description="Disordered" evidence="1">
    <location>
        <begin position="323"/>
        <end position="346"/>
    </location>
</feature>
<dbReference type="PANTHER" id="PTHR11203">
    <property type="entry name" value="CLEAVAGE AND POLYADENYLATION SPECIFICITY FACTOR FAMILY MEMBER"/>
    <property type="match status" value="1"/>
</dbReference>
<evidence type="ECO:0000313" key="3">
    <source>
        <dbReference type="Proteomes" id="UP000006860"/>
    </source>
</evidence>
<dbReference type="InterPro" id="IPR050698">
    <property type="entry name" value="MBL"/>
</dbReference>
<keyword evidence="2" id="KW-0378">Hydrolase</keyword>
<accession>F0SQ30</accession>
<dbReference type="Gene3D" id="3.60.15.10">
    <property type="entry name" value="Ribonuclease Z/Hydroxyacylglutathione hydrolase-like"/>
    <property type="match status" value="1"/>
</dbReference>
<dbReference type="Proteomes" id="UP000006860">
    <property type="component" value="Chromosome"/>
</dbReference>
<evidence type="ECO:0000256" key="1">
    <source>
        <dbReference type="SAM" id="MobiDB-lite"/>
    </source>
</evidence>
<proteinExistence type="predicted"/>
<dbReference type="OrthoDB" id="9803916at2"/>
<dbReference type="AlphaFoldDB" id="F0SQ30"/>
<name>F0SQ30_RUBBR</name>
<gene>
    <name evidence="2" type="ordered locus">Plabr_3610</name>
</gene>
<dbReference type="RefSeq" id="WP_013629926.1">
    <property type="nucleotide sequence ID" value="NC_015174.1"/>
</dbReference>
<keyword evidence="3" id="KW-1185">Reference proteome</keyword>
<protein>
    <submittedName>
        <fullName evidence="2">RNA processing exonuclease</fullName>
    </submittedName>
</protein>
<organism evidence="2 3">
    <name type="scientific">Rubinisphaera brasiliensis (strain ATCC 49424 / DSM 5305 / JCM 21570 / IAM 15109 / NBRC 103401 / IFAM 1448)</name>
    <name type="common">Planctomyces brasiliensis</name>
    <dbReference type="NCBI Taxonomy" id="756272"/>
    <lineage>
        <taxon>Bacteria</taxon>
        <taxon>Pseudomonadati</taxon>
        <taxon>Planctomycetota</taxon>
        <taxon>Planctomycetia</taxon>
        <taxon>Planctomycetales</taxon>
        <taxon>Planctomycetaceae</taxon>
        <taxon>Rubinisphaera</taxon>
    </lineage>
</organism>
<dbReference type="STRING" id="756272.Plabr_3610"/>
<dbReference type="EMBL" id="CP002546">
    <property type="protein sequence ID" value="ADY61207.1"/>
    <property type="molecule type" value="Genomic_DNA"/>
</dbReference>
<dbReference type="eggNOG" id="COG1236">
    <property type="taxonomic scope" value="Bacteria"/>
</dbReference>
<dbReference type="HOGENOM" id="CLU_050517_1_0_0"/>
<dbReference type="PANTHER" id="PTHR11203:SF49">
    <property type="entry name" value="BLL1145 PROTEIN"/>
    <property type="match status" value="1"/>
</dbReference>